<evidence type="ECO:0000256" key="1">
    <source>
        <dbReference type="SAM" id="Phobius"/>
    </source>
</evidence>
<dbReference type="AlphaFoldDB" id="A0A430AKR0"/>
<dbReference type="Gene3D" id="3.40.50.1820">
    <property type="entry name" value="alpha/beta hydrolase"/>
    <property type="match status" value="1"/>
</dbReference>
<proteinExistence type="predicted"/>
<comment type="caution">
    <text evidence="2">The sequence shown here is derived from an EMBL/GenBank/DDBJ whole genome shotgun (WGS) entry which is preliminary data.</text>
</comment>
<evidence type="ECO:0000313" key="2">
    <source>
        <dbReference type="EMBL" id="RSU08710.1"/>
    </source>
</evidence>
<dbReference type="InterPro" id="IPR029058">
    <property type="entry name" value="AB_hydrolase_fold"/>
</dbReference>
<protein>
    <recommendedName>
        <fullName evidence="4">Alpha/beta hydrolase</fullName>
    </recommendedName>
</protein>
<dbReference type="OrthoDB" id="503948at2"/>
<gene>
    <name evidence="2" type="ORF">CBF30_05650</name>
</gene>
<dbReference type="EMBL" id="NGJZ01000001">
    <property type="protein sequence ID" value="RSU08710.1"/>
    <property type="molecule type" value="Genomic_DNA"/>
</dbReference>
<sequence>MIEKMGAVFCLHLFCIMEGKMKKIWWIVLLLSLVLGFSYFYGQKDHSFKSVTDQEQPQKENVTKSSVPTVFIHGYGGTRFSFGGMIRRFSQQTVGVTSIRLTVQEDGTIEQSGVFEKENNPLIQVLFEDNKNNEWNQAKWIKNVLVYLKEKYGVEKVNLVGHSMGGVSSLRYLLTYSNQENLPIVSKFVSIGAPFNNFIEDSRSTEMIDKEGVLSNQESERYQEFTQKMAQVSIATKILNIGGEIDKQTHGDGTVPIGSVAGIGKLLRTHGVNYQFQYVKGKAANHSGLHENEEVDNMVVRFLWGK</sequence>
<dbReference type="Pfam" id="PF06028">
    <property type="entry name" value="DUF915"/>
    <property type="match status" value="1"/>
</dbReference>
<keyword evidence="1" id="KW-0472">Membrane</keyword>
<reference evidence="2 3" key="1">
    <citation type="submission" date="2017-05" db="EMBL/GenBank/DDBJ databases">
        <title>Vagococcus spp. assemblies.</title>
        <authorList>
            <person name="Gulvik C.A."/>
        </authorList>
    </citation>
    <scope>NUCLEOTIDE SEQUENCE [LARGE SCALE GENOMIC DNA]</scope>
    <source>
        <strain evidence="2 3">DSM 24756</strain>
    </source>
</reference>
<evidence type="ECO:0000313" key="3">
    <source>
        <dbReference type="Proteomes" id="UP000288669"/>
    </source>
</evidence>
<dbReference type="SUPFAM" id="SSF53474">
    <property type="entry name" value="alpha/beta-Hydrolases"/>
    <property type="match status" value="1"/>
</dbReference>
<organism evidence="2 3">
    <name type="scientific">Vagococcus entomophilus</name>
    <dbReference type="NCBI Taxonomy" id="1160095"/>
    <lineage>
        <taxon>Bacteria</taxon>
        <taxon>Bacillati</taxon>
        <taxon>Bacillota</taxon>
        <taxon>Bacilli</taxon>
        <taxon>Lactobacillales</taxon>
        <taxon>Enterococcaceae</taxon>
        <taxon>Vagococcus</taxon>
    </lineage>
</organism>
<keyword evidence="3" id="KW-1185">Reference proteome</keyword>
<name>A0A430AKR0_9ENTE</name>
<evidence type="ECO:0008006" key="4">
    <source>
        <dbReference type="Google" id="ProtNLM"/>
    </source>
</evidence>
<keyword evidence="1" id="KW-1133">Transmembrane helix</keyword>
<keyword evidence="1" id="KW-0812">Transmembrane</keyword>
<accession>A0A430AKR0</accession>
<dbReference type="InterPro" id="IPR010315">
    <property type="entry name" value="DUF915_hydro-like"/>
</dbReference>
<dbReference type="Proteomes" id="UP000288669">
    <property type="component" value="Unassembled WGS sequence"/>
</dbReference>
<feature type="transmembrane region" description="Helical" evidence="1">
    <location>
        <begin position="24"/>
        <end position="42"/>
    </location>
</feature>